<keyword evidence="2" id="KW-0679">Respiratory chain</keyword>
<dbReference type="PANTHER" id="PTHR12910">
    <property type="entry name" value="NADH-UBIQUINONE OXIDOREDUCTASE SUBUNIT B17.2"/>
    <property type="match status" value="1"/>
</dbReference>
<evidence type="ECO:0000313" key="4">
    <source>
        <dbReference type="Proteomes" id="UP000027586"/>
    </source>
</evidence>
<dbReference type="EMBL" id="CBTN010000003">
    <property type="protein sequence ID" value="CDH49195.1"/>
    <property type="molecule type" value="Genomic_DNA"/>
</dbReference>
<dbReference type="VEuPathDB" id="FungiDB:LCOR_00949.1"/>
<evidence type="ECO:0000256" key="1">
    <source>
        <dbReference type="ARBA" id="ARBA00007355"/>
    </source>
</evidence>
<keyword evidence="2" id="KW-0249">Electron transport</keyword>
<proteinExistence type="inferred from homology"/>
<dbReference type="Proteomes" id="UP000027586">
    <property type="component" value="Unassembled WGS sequence"/>
</dbReference>
<evidence type="ECO:0000256" key="2">
    <source>
        <dbReference type="RuleBase" id="RU363103"/>
    </source>
</evidence>
<comment type="function">
    <text evidence="2">Accessory subunit of the mitochondrial membrane respiratory chain NADH dehydrogenase (Complex I), that is believed not to be involved in catalysis. Complex I functions in the transfer of electrons from NADH to the respiratory chain. The immediate electron acceptor for the enzyme is believed to be ubiquinone.</text>
</comment>
<reference evidence="3" key="1">
    <citation type="submission" date="2013-08" db="EMBL/GenBank/DDBJ databases">
        <title>Gene expansion shapes genome architecture in the human pathogen Lichtheimia corymbifera: an evolutionary genomics analysis in the ancient terrestrial Mucorales (Mucoromycotina).</title>
        <authorList>
            <person name="Schwartze V.U."/>
            <person name="Winter S."/>
            <person name="Shelest E."/>
            <person name="Marcet-Houben M."/>
            <person name="Horn F."/>
            <person name="Wehner S."/>
            <person name="Hoffmann K."/>
            <person name="Riege K."/>
            <person name="Sammeth M."/>
            <person name="Nowrousian M."/>
            <person name="Valiante V."/>
            <person name="Linde J."/>
            <person name="Jacobsen I.D."/>
            <person name="Marz M."/>
            <person name="Brakhage A.A."/>
            <person name="Gabaldon T."/>
            <person name="Bocker S."/>
            <person name="Voigt K."/>
        </authorList>
    </citation>
    <scope>NUCLEOTIDE SEQUENCE [LARGE SCALE GENOMIC DNA]</scope>
    <source>
        <strain evidence="3">FSU 9682</strain>
    </source>
</reference>
<name>A0A068RHJ9_9FUNG</name>
<protein>
    <recommendedName>
        <fullName evidence="2">NADH dehydrogenase [ubiquinone] 1 alpha subcomplex subunit</fullName>
    </recommendedName>
</protein>
<keyword evidence="2" id="KW-0813">Transport</keyword>
<dbReference type="PANTHER" id="PTHR12910:SF2">
    <property type="entry name" value="NADH DEHYDROGENASE [UBIQUINONE] 1 ALPHA SUBCOMPLEX SUBUNIT 12"/>
    <property type="match status" value="1"/>
</dbReference>
<dbReference type="GO" id="GO:0006979">
    <property type="term" value="P:response to oxidative stress"/>
    <property type="evidence" value="ECO:0007669"/>
    <property type="project" value="TreeGrafter"/>
</dbReference>
<dbReference type="AlphaFoldDB" id="A0A068RHJ9"/>
<keyword evidence="4" id="KW-1185">Reference proteome</keyword>
<comment type="subcellular location">
    <subcellularLocation>
        <location evidence="2">Mitochondrion inner membrane</location>
        <topology evidence="2">Peripheral membrane protein</topology>
        <orientation evidence="2">Matrix side</orientation>
    </subcellularLocation>
</comment>
<dbReference type="GO" id="GO:0005743">
    <property type="term" value="C:mitochondrial inner membrane"/>
    <property type="evidence" value="ECO:0007669"/>
    <property type="project" value="UniProtKB-SubCell"/>
</dbReference>
<keyword evidence="2" id="KW-0496">Mitochondrion</keyword>
<comment type="caution">
    <text evidence="3">The sequence shown here is derived from an EMBL/GenBank/DDBJ whole genome shotgun (WGS) entry which is preliminary data.</text>
</comment>
<dbReference type="InterPro" id="IPR007763">
    <property type="entry name" value="NDUFA12"/>
</dbReference>
<sequence length="133" mass="15182">MSTIGRTIKNILKTGPKDALHQMNNIGDTKWGALIGVDRFGNKYFENNDEISGRERWVDFASVDPDAADIDPAWHMWLARIVQEPPTAMDSIQPQKWWTEPTPNFTGTRSSFRTYSTTKAKVTAWEPTVRARQ</sequence>
<dbReference type="Pfam" id="PF05071">
    <property type="entry name" value="NDUFA12"/>
    <property type="match status" value="1"/>
</dbReference>
<evidence type="ECO:0000313" key="3">
    <source>
        <dbReference type="EMBL" id="CDH49195.1"/>
    </source>
</evidence>
<organism evidence="3 4">
    <name type="scientific">Lichtheimia corymbifera JMRC:FSU:9682</name>
    <dbReference type="NCBI Taxonomy" id="1263082"/>
    <lineage>
        <taxon>Eukaryota</taxon>
        <taxon>Fungi</taxon>
        <taxon>Fungi incertae sedis</taxon>
        <taxon>Mucoromycota</taxon>
        <taxon>Mucoromycotina</taxon>
        <taxon>Mucoromycetes</taxon>
        <taxon>Mucorales</taxon>
        <taxon>Lichtheimiaceae</taxon>
        <taxon>Lichtheimia</taxon>
    </lineage>
</organism>
<dbReference type="STRING" id="1263082.A0A068RHJ9"/>
<keyword evidence="2" id="KW-0472">Membrane</keyword>
<dbReference type="GO" id="GO:0045271">
    <property type="term" value="C:respiratory chain complex I"/>
    <property type="evidence" value="ECO:0007669"/>
    <property type="project" value="InterPro"/>
</dbReference>
<accession>A0A068RHJ9</accession>
<dbReference type="OrthoDB" id="274641at2759"/>
<keyword evidence="2" id="KW-0999">Mitochondrion inner membrane</keyword>
<comment type="similarity">
    <text evidence="1 2">Belongs to the complex I NDUFA12 subunit family.</text>
</comment>
<gene>
    <name evidence="3" type="ORF">LCOR_00949.1</name>
</gene>